<dbReference type="SUPFAM" id="SSF51206">
    <property type="entry name" value="cAMP-binding domain-like"/>
    <property type="match status" value="1"/>
</dbReference>
<dbReference type="GO" id="GO:0005829">
    <property type="term" value="C:cytosol"/>
    <property type="evidence" value="ECO:0007669"/>
    <property type="project" value="TreeGrafter"/>
</dbReference>
<dbReference type="InterPro" id="IPR036388">
    <property type="entry name" value="WH-like_DNA-bd_sf"/>
</dbReference>
<keyword evidence="6" id="KW-1185">Reference proteome</keyword>
<dbReference type="EMBL" id="JACNEP010000012">
    <property type="protein sequence ID" value="MBC3766939.1"/>
    <property type="molecule type" value="Genomic_DNA"/>
</dbReference>
<evidence type="ECO:0000313" key="6">
    <source>
        <dbReference type="Proteomes" id="UP000601768"/>
    </source>
</evidence>
<dbReference type="InterPro" id="IPR050397">
    <property type="entry name" value="Env_Response_Regulators"/>
</dbReference>
<dbReference type="SUPFAM" id="SSF46785">
    <property type="entry name" value="Winged helix' DNA-binding domain"/>
    <property type="match status" value="1"/>
</dbReference>
<dbReference type="AlphaFoldDB" id="A0A8J6IVE4"/>
<keyword evidence="3" id="KW-0804">Transcription</keyword>
<accession>A0A8J6IVE4</accession>
<dbReference type="NCBIfam" id="NF008365">
    <property type="entry name" value="PRK11161.1"/>
    <property type="match status" value="1"/>
</dbReference>
<dbReference type="RefSeq" id="WP_186507466.1">
    <property type="nucleotide sequence ID" value="NZ_JACNEP010000012.1"/>
</dbReference>
<sequence length="227" mass="25763">MQNQLCCQQCHFSQLCLPYSFELKEIEKLDDIIVRKNPYHRRQRLFEAGQPLHSLYAVRSGSFKSFILSEDGQEQITAFHLPGDVIGFDAIHNKTHPSFAEALETSMVCELPYSSLDELGEMFPKLRQQLSRTMSGMLCQNQEALMVLNKYTANERLSHFLASLGHRFGDRGFSPTSFRLSMTRSEIGNYLGLSIETVSRILTQLQKDGKISVEGKLINLLVPTLAD</sequence>
<dbReference type="InterPro" id="IPR018335">
    <property type="entry name" value="Tscrpt_reg_HTH_Crp-type_CS"/>
</dbReference>
<dbReference type="InterPro" id="IPR036390">
    <property type="entry name" value="WH_DNA-bd_sf"/>
</dbReference>
<dbReference type="PRINTS" id="PR00034">
    <property type="entry name" value="HTHCRP"/>
</dbReference>
<evidence type="ECO:0000259" key="4">
    <source>
        <dbReference type="PROSITE" id="PS51063"/>
    </source>
</evidence>
<dbReference type="InterPro" id="IPR000595">
    <property type="entry name" value="cNMP-bd_dom"/>
</dbReference>
<dbReference type="PROSITE" id="PS00042">
    <property type="entry name" value="HTH_CRP_1"/>
    <property type="match status" value="1"/>
</dbReference>
<dbReference type="Proteomes" id="UP000601768">
    <property type="component" value="Unassembled WGS sequence"/>
</dbReference>
<dbReference type="PANTHER" id="PTHR24567:SF75">
    <property type="entry name" value="FUMARATE AND NITRATE REDUCTION REGULATORY PROTEIN"/>
    <property type="match status" value="1"/>
</dbReference>
<dbReference type="Gene3D" id="1.10.10.10">
    <property type="entry name" value="Winged helix-like DNA-binding domain superfamily/Winged helix DNA-binding domain"/>
    <property type="match status" value="1"/>
</dbReference>
<evidence type="ECO:0000256" key="3">
    <source>
        <dbReference type="ARBA" id="ARBA00023163"/>
    </source>
</evidence>
<protein>
    <submittedName>
        <fullName evidence="5">Fumarate/nitrate reduction transcriptional regulator Fnr</fullName>
    </submittedName>
</protein>
<evidence type="ECO:0000256" key="1">
    <source>
        <dbReference type="ARBA" id="ARBA00023015"/>
    </source>
</evidence>
<dbReference type="InterPro" id="IPR012318">
    <property type="entry name" value="HTH_CRP"/>
</dbReference>
<dbReference type="PANTHER" id="PTHR24567">
    <property type="entry name" value="CRP FAMILY TRANSCRIPTIONAL REGULATORY PROTEIN"/>
    <property type="match status" value="1"/>
</dbReference>
<dbReference type="Pfam" id="PF13545">
    <property type="entry name" value="HTH_Crp_2"/>
    <property type="match status" value="1"/>
</dbReference>
<dbReference type="SMART" id="SM00419">
    <property type="entry name" value="HTH_CRP"/>
    <property type="match status" value="1"/>
</dbReference>
<evidence type="ECO:0000256" key="2">
    <source>
        <dbReference type="ARBA" id="ARBA00023125"/>
    </source>
</evidence>
<reference evidence="5" key="2">
    <citation type="submission" date="2020-08" db="EMBL/GenBank/DDBJ databases">
        <authorList>
            <person name="Lai Q."/>
        </authorList>
    </citation>
    <scope>NUCLEOTIDE SEQUENCE</scope>
    <source>
        <strain evidence="5">S27-2</strain>
    </source>
</reference>
<dbReference type="InterPro" id="IPR018490">
    <property type="entry name" value="cNMP-bd_dom_sf"/>
</dbReference>
<proteinExistence type="predicted"/>
<dbReference type="SMART" id="SM00100">
    <property type="entry name" value="cNMP"/>
    <property type="match status" value="1"/>
</dbReference>
<dbReference type="GO" id="GO:0003677">
    <property type="term" value="F:DNA binding"/>
    <property type="evidence" value="ECO:0007669"/>
    <property type="project" value="UniProtKB-KW"/>
</dbReference>
<reference evidence="5" key="1">
    <citation type="journal article" date="2018" name="Int. J. Syst. Evol. Microbiol.">
        <title>Neptunicella marina gen. nov., sp. nov., isolated from surface seawater.</title>
        <authorList>
            <person name="Liu X."/>
            <person name="Lai Q."/>
            <person name="Du Y."/>
            <person name="Zhang X."/>
            <person name="Liu Z."/>
            <person name="Sun F."/>
            <person name="Shao Z."/>
        </authorList>
    </citation>
    <scope>NUCLEOTIDE SEQUENCE</scope>
    <source>
        <strain evidence="5">S27-2</strain>
    </source>
</reference>
<dbReference type="CDD" id="cd00038">
    <property type="entry name" value="CAP_ED"/>
    <property type="match status" value="1"/>
</dbReference>
<dbReference type="Gene3D" id="2.60.120.10">
    <property type="entry name" value="Jelly Rolls"/>
    <property type="match status" value="1"/>
</dbReference>
<dbReference type="GO" id="GO:0003700">
    <property type="term" value="F:DNA-binding transcription factor activity"/>
    <property type="evidence" value="ECO:0007669"/>
    <property type="project" value="InterPro"/>
</dbReference>
<feature type="domain" description="HTH crp-type" evidence="4">
    <location>
        <begin position="151"/>
        <end position="224"/>
    </location>
</feature>
<name>A0A8J6IVE4_9ALTE</name>
<dbReference type="InterPro" id="IPR014710">
    <property type="entry name" value="RmlC-like_jellyroll"/>
</dbReference>
<keyword evidence="1" id="KW-0805">Transcription regulation</keyword>
<organism evidence="5 6">
    <name type="scientific">Neptunicella marina</name>
    <dbReference type="NCBI Taxonomy" id="2125989"/>
    <lineage>
        <taxon>Bacteria</taxon>
        <taxon>Pseudomonadati</taxon>
        <taxon>Pseudomonadota</taxon>
        <taxon>Gammaproteobacteria</taxon>
        <taxon>Alteromonadales</taxon>
        <taxon>Alteromonadaceae</taxon>
        <taxon>Neptunicella</taxon>
    </lineage>
</organism>
<dbReference type="Pfam" id="PF00027">
    <property type="entry name" value="cNMP_binding"/>
    <property type="match status" value="1"/>
</dbReference>
<keyword evidence="2" id="KW-0238">DNA-binding</keyword>
<dbReference type="FunFam" id="1.10.10.10:FF:000028">
    <property type="entry name" value="Fumarate/nitrate reduction transcriptional regulator Fnr"/>
    <property type="match status" value="1"/>
</dbReference>
<comment type="caution">
    <text evidence="5">The sequence shown here is derived from an EMBL/GenBank/DDBJ whole genome shotgun (WGS) entry which is preliminary data.</text>
</comment>
<gene>
    <name evidence="5" type="primary">fnr</name>
    <name evidence="5" type="ORF">H8B19_13715</name>
</gene>
<evidence type="ECO:0000313" key="5">
    <source>
        <dbReference type="EMBL" id="MBC3766939.1"/>
    </source>
</evidence>
<dbReference type="PROSITE" id="PS51063">
    <property type="entry name" value="HTH_CRP_2"/>
    <property type="match status" value="1"/>
</dbReference>
<dbReference type="CDD" id="cd00092">
    <property type="entry name" value="HTH_CRP"/>
    <property type="match status" value="1"/>
</dbReference>